<keyword evidence="1" id="KW-0812">Transmembrane</keyword>
<comment type="caution">
    <text evidence="2">The sequence shown here is derived from an EMBL/GenBank/DDBJ whole genome shotgun (WGS) entry which is preliminary data.</text>
</comment>
<keyword evidence="1" id="KW-0472">Membrane</keyword>
<sequence length="99" mass="11748">MTKSKHAIALVLALSMLFYALPKLSVSGEWSPSSLFAWLWLAFAYLVIAANWRAVLEVDREQKVQREYARRLRWLEVQKQSRYGSWRTGERRRMFGARR</sequence>
<gene>
    <name evidence="2" type="ORF">GCM10011571_18650</name>
</gene>
<feature type="transmembrane region" description="Helical" evidence="1">
    <location>
        <begin position="37"/>
        <end position="56"/>
    </location>
</feature>
<dbReference type="EMBL" id="BMHQ01000006">
    <property type="protein sequence ID" value="GGE17239.1"/>
    <property type="molecule type" value="Genomic_DNA"/>
</dbReference>
<evidence type="ECO:0000313" key="2">
    <source>
        <dbReference type="EMBL" id="GGE17239.1"/>
    </source>
</evidence>
<dbReference type="Proteomes" id="UP000625210">
    <property type="component" value="Unassembled WGS sequence"/>
</dbReference>
<reference evidence="2" key="1">
    <citation type="journal article" date="2014" name="Int. J. Syst. Evol. Microbiol.">
        <title>Complete genome sequence of Corynebacterium casei LMG S-19264T (=DSM 44701T), isolated from a smear-ripened cheese.</title>
        <authorList>
            <consortium name="US DOE Joint Genome Institute (JGI-PGF)"/>
            <person name="Walter F."/>
            <person name="Albersmeier A."/>
            <person name="Kalinowski J."/>
            <person name="Ruckert C."/>
        </authorList>
    </citation>
    <scope>NUCLEOTIDE SEQUENCE</scope>
    <source>
        <strain evidence="2">CGMCC 1.15179</strain>
    </source>
</reference>
<dbReference type="AlphaFoldDB" id="A0A8J2VHL2"/>
<evidence type="ECO:0000313" key="3">
    <source>
        <dbReference type="Proteomes" id="UP000625210"/>
    </source>
</evidence>
<reference evidence="2" key="2">
    <citation type="submission" date="2020-09" db="EMBL/GenBank/DDBJ databases">
        <authorList>
            <person name="Sun Q."/>
            <person name="Zhou Y."/>
        </authorList>
    </citation>
    <scope>NUCLEOTIDE SEQUENCE</scope>
    <source>
        <strain evidence="2">CGMCC 1.15179</strain>
    </source>
</reference>
<proteinExistence type="predicted"/>
<evidence type="ECO:0000256" key="1">
    <source>
        <dbReference type="SAM" id="Phobius"/>
    </source>
</evidence>
<keyword evidence="1" id="KW-1133">Transmembrane helix</keyword>
<dbReference type="RefSeq" id="WP_188647624.1">
    <property type="nucleotide sequence ID" value="NZ_BMHQ01000006.1"/>
</dbReference>
<accession>A0A8J2VHL2</accession>
<keyword evidence="3" id="KW-1185">Reference proteome</keyword>
<organism evidence="2 3">
    <name type="scientific">Marinithermofilum abyssi</name>
    <dbReference type="NCBI Taxonomy" id="1571185"/>
    <lineage>
        <taxon>Bacteria</taxon>
        <taxon>Bacillati</taxon>
        <taxon>Bacillota</taxon>
        <taxon>Bacilli</taxon>
        <taxon>Bacillales</taxon>
        <taxon>Thermoactinomycetaceae</taxon>
        <taxon>Marinithermofilum</taxon>
    </lineage>
</organism>
<protein>
    <submittedName>
        <fullName evidence="2">Uncharacterized protein</fullName>
    </submittedName>
</protein>
<name>A0A8J2VHL2_9BACL</name>